<sequence length="103" mass="11699">MNQIIQRLSEVETAASSIIEEAGAKKKQMAKDQDARIAAFEKQVHEETQKKISAQQAELEKKIAEELEAQKEELEKQLAHMDRIYEESHSAIARQLLAKIVAQ</sequence>
<dbReference type="EMBL" id="JAJEQN010000011">
    <property type="protein sequence ID" value="MCC2221184.1"/>
    <property type="molecule type" value="Genomic_DNA"/>
</dbReference>
<evidence type="ECO:0000313" key="2">
    <source>
        <dbReference type="EMBL" id="MCC2221184.1"/>
    </source>
</evidence>
<name>A0AAE3JBV2_9FIRM</name>
<dbReference type="RefSeq" id="WP_227101933.1">
    <property type="nucleotide sequence ID" value="NZ_JAJEQN010000011.1"/>
</dbReference>
<evidence type="ECO:0000313" key="3">
    <source>
        <dbReference type="Proteomes" id="UP001198200"/>
    </source>
</evidence>
<comment type="caution">
    <text evidence="2">The sequence shown here is derived from an EMBL/GenBank/DDBJ whole genome shotgun (WGS) entry which is preliminary data.</text>
</comment>
<evidence type="ECO:0000256" key="1">
    <source>
        <dbReference type="SAM" id="Coils"/>
    </source>
</evidence>
<dbReference type="AlphaFoldDB" id="A0AAE3JBV2"/>
<gene>
    <name evidence="2" type="ORF">LKD48_05915</name>
</gene>
<organism evidence="2 3">
    <name type="scientific">Anthropogastromicrobium aceti</name>
    <dbReference type="NCBI Taxonomy" id="2981768"/>
    <lineage>
        <taxon>Bacteria</taxon>
        <taxon>Bacillati</taxon>
        <taxon>Bacillota</taxon>
        <taxon>Clostridia</taxon>
        <taxon>Lachnospirales</taxon>
        <taxon>Lachnospiraceae</taxon>
        <taxon>Anthropogastromicrobium</taxon>
    </lineage>
</organism>
<keyword evidence="3" id="KW-1185">Reference proteome</keyword>
<feature type="coiled-coil region" evidence="1">
    <location>
        <begin position="45"/>
        <end position="87"/>
    </location>
</feature>
<keyword evidence="1" id="KW-0175">Coiled coil</keyword>
<reference evidence="2 3" key="1">
    <citation type="submission" date="2021-10" db="EMBL/GenBank/DDBJ databases">
        <title>Anaerobic single-cell dispensing facilitates the cultivation of human gut bacteria.</title>
        <authorList>
            <person name="Afrizal A."/>
        </authorList>
    </citation>
    <scope>NUCLEOTIDE SEQUENCE [LARGE SCALE GENOMIC DNA]</scope>
    <source>
        <strain evidence="2 3">CLA-AA-H224</strain>
    </source>
</reference>
<proteinExistence type="predicted"/>
<dbReference type="Proteomes" id="UP001198200">
    <property type="component" value="Unassembled WGS sequence"/>
</dbReference>
<protein>
    <submittedName>
        <fullName evidence="2">ATPase</fullName>
    </submittedName>
</protein>
<accession>A0AAE3JBV2</accession>